<evidence type="ECO:0000313" key="3">
    <source>
        <dbReference type="Proteomes" id="UP000782880"/>
    </source>
</evidence>
<comment type="caution">
    <text evidence="2">The sequence shown here is derived from an EMBL/GenBank/DDBJ whole genome shotgun (WGS) entry which is preliminary data.</text>
</comment>
<accession>A0A921IMV9</accession>
<organism evidence="2 3">
    <name type="scientific">Subdoligranulum variabile</name>
    <dbReference type="NCBI Taxonomy" id="214851"/>
    <lineage>
        <taxon>Bacteria</taxon>
        <taxon>Bacillati</taxon>
        <taxon>Bacillota</taxon>
        <taxon>Clostridia</taxon>
        <taxon>Eubacteriales</taxon>
        <taxon>Oscillospiraceae</taxon>
        <taxon>Subdoligranulum</taxon>
    </lineage>
</organism>
<dbReference type="EMBL" id="DYVE01000338">
    <property type="protein sequence ID" value="HJG29614.1"/>
    <property type="molecule type" value="Genomic_DNA"/>
</dbReference>
<reference evidence="2" key="2">
    <citation type="submission" date="2021-09" db="EMBL/GenBank/DDBJ databases">
        <authorList>
            <person name="Gilroy R."/>
        </authorList>
    </citation>
    <scope>NUCLEOTIDE SEQUENCE</scope>
    <source>
        <strain evidence="2">ChiBcec21-2208</strain>
    </source>
</reference>
<protein>
    <submittedName>
        <fullName evidence="2">MarR family transcriptional regulator</fullName>
    </submittedName>
</protein>
<dbReference type="Gene3D" id="1.10.10.10">
    <property type="entry name" value="Winged helix-like DNA-binding domain superfamily/Winged helix DNA-binding domain"/>
    <property type="match status" value="1"/>
</dbReference>
<dbReference type="SUPFAM" id="SSF46785">
    <property type="entry name" value="Winged helix' DNA-binding domain"/>
    <property type="match status" value="1"/>
</dbReference>
<dbReference type="GO" id="GO:0003700">
    <property type="term" value="F:DNA-binding transcription factor activity"/>
    <property type="evidence" value="ECO:0007669"/>
    <property type="project" value="InterPro"/>
</dbReference>
<sequence>MQAQNNALNRLNYLVGETEALYHDMAYHMGLSDSAMRILYALCDNGERCLLRLLCRRSGLSKQTVNSALRKLEQEGIVYLEAAGARAKEDCLTQKGRELTRRTVVPVMEMENAVFAGWDPREVQDYLAYTERFLRDMKQQVAARQEHP</sequence>
<dbReference type="Pfam" id="PF12802">
    <property type="entry name" value="MarR_2"/>
    <property type="match status" value="1"/>
</dbReference>
<evidence type="ECO:0000313" key="2">
    <source>
        <dbReference type="EMBL" id="HJG29614.1"/>
    </source>
</evidence>
<dbReference type="Proteomes" id="UP000782880">
    <property type="component" value="Unassembled WGS sequence"/>
</dbReference>
<evidence type="ECO:0000259" key="1">
    <source>
        <dbReference type="Pfam" id="PF12802"/>
    </source>
</evidence>
<gene>
    <name evidence="2" type="ORF">K8V20_13345</name>
</gene>
<dbReference type="AlphaFoldDB" id="A0A921IMV9"/>
<proteinExistence type="predicted"/>
<name>A0A921IMV9_9FIRM</name>
<dbReference type="InterPro" id="IPR036390">
    <property type="entry name" value="WH_DNA-bd_sf"/>
</dbReference>
<dbReference type="InterPro" id="IPR036388">
    <property type="entry name" value="WH-like_DNA-bd_sf"/>
</dbReference>
<reference evidence="2" key="1">
    <citation type="journal article" date="2021" name="PeerJ">
        <title>Extensive microbial diversity within the chicken gut microbiome revealed by metagenomics and culture.</title>
        <authorList>
            <person name="Gilroy R."/>
            <person name="Ravi A."/>
            <person name="Getino M."/>
            <person name="Pursley I."/>
            <person name="Horton D.L."/>
            <person name="Alikhan N.F."/>
            <person name="Baker D."/>
            <person name="Gharbi K."/>
            <person name="Hall N."/>
            <person name="Watson M."/>
            <person name="Adriaenssens E.M."/>
            <person name="Foster-Nyarko E."/>
            <person name="Jarju S."/>
            <person name="Secka A."/>
            <person name="Antonio M."/>
            <person name="Oren A."/>
            <person name="Chaudhuri R.R."/>
            <person name="La Ragione R."/>
            <person name="Hildebrand F."/>
            <person name="Pallen M.J."/>
        </authorList>
    </citation>
    <scope>NUCLEOTIDE SEQUENCE</scope>
    <source>
        <strain evidence="2">ChiBcec21-2208</strain>
    </source>
</reference>
<feature type="domain" description="HTH marR-type" evidence="1">
    <location>
        <begin position="30"/>
        <end position="84"/>
    </location>
</feature>
<dbReference type="InterPro" id="IPR000835">
    <property type="entry name" value="HTH_MarR-typ"/>
</dbReference>